<dbReference type="Gene3D" id="3.90.79.10">
    <property type="entry name" value="Nucleoside Triphosphate Pyrophosphohydrolase"/>
    <property type="match status" value="1"/>
</dbReference>
<dbReference type="AlphaFoldDB" id="A0A1I1KK85"/>
<name>A0A1I1KK85_9SPHI</name>
<dbReference type="STRING" id="623281.SAMN05421747_11656"/>
<evidence type="ECO:0000313" key="4">
    <source>
        <dbReference type="Proteomes" id="UP000199577"/>
    </source>
</evidence>
<dbReference type="InterPro" id="IPR020084">
    <property type="entry name" value="NUDIX_hydrolase_CS"/>
</dbReference>
<proteinExistence type="predicted"/>
<evidence type="ECO:0000256" key="1">
    <source>
        <dbReference type="ARBA" id="ARBA00022801"/>
    </source>
</evidence>
<dbReference type="OrthoDB" id="9810648at2"/>
<dbReference type="InterPro" id="IPR015797">
    <property type="entry name" value="NUDIX_hydrolase-like_dom_sf"/>
</dbReference>
<dbReference type="PANTHER" id="PTHR43736:SF1">
    <property type="entry name" value="DIHYDRONEOPTERIN TRIPHOSPHATE DIPHOSPHATASE"/>
    <property type="match status" value="1"/>
</dbReference>
<sequence length="152" mass="17483">MGKFNVRVYGILINGDNNVLISDEREYGMEFSKFPGGGLEYGEGLGDGLKREFKEECGIDIDILRHIHTTDVFVKSAFNDSQVIGVYYLVKSTQHLDCRMGSRRFDFEDGKEPDQVFRWVPVSNLDIQDLTFEIDRMAWRVFVASSEGRPRM</sequence>
<dbReference type="Pfam" id="PF00293">
    <property type="entry name" value="NUDIX"/>
    <property type="match status" value="1"/>
</dbReference>
<evidence type="ECO:0000259" key="2">
    <source>
        <dbReference type="PROSITE" id="PS51462"/>
    </source>
</evidence>
<dbReference type="RefSeq" id="WP_090974480.1">
    <property type="nucleotide sequence ID" value="NZ_FOLL01000016.1"/>
</dbReference>
<organism evidence="3 4">
    <name type="scientific">Parapedobacter composti</name>
    <dbReference type="NCBI Taxonomy" id="623281"/>
    <lineage>
        <taxon>Bacteria</taxon>
        <taxon>Pseudomonadati</taxon>
        <taxon>Bacteroidota</taxon>
        <taxon>Sphingobacteriia</taxon>
        <taxon>Sphingobacteriales</taxon>
        <taxon>Sphingobacteriaceae</taxon>
        <taxon>Parapedobacter</taxon>
    </lineage>
</organism>
<keyword evidence="1" id="KW-0378">Hydrolase</keyword>
<dbReference type="PANTHER" id="PTHR43736">
    <property type="entry name" value="ADP-RIBOSE PYROPHOSPHATASE"/>
    <property type="match status" value="1"/>
</dbReference>
<dbReference type="SUPFAM" id="SSF55811">
    <property type="entry name" value="Nudix"/>
    <property type="match status" value="1"/>
</dbReference>
<dbReference type="PROSITE" id="PS51462">
    <property type="entry name" value="NUDIX"/>
    <property type="match status" value="1"/>
</dbReference>
<dbReference type="GO" id="GO:0016787">
    <property type="term" value="F:hydrolase activity"/>
    <property type="evidence" value="ECO:0007669"/>
    <property type="project" value="UniProtKB-KW"/>
</dbReference>
<reference evidence="3 4" key="1">
    <citation type="submission" date="2016-10" db="EMBL/GenBank/DDBJ databases">
        <authorList>
            <person name="de Groot N.N."/>
        </authorList>
    </citation>
    <scope>NUCLEOTIDE SEQUENCE [LARGE SCALE GENOMIC DNA]</scope>
    <source>
        <strain evidence="3 4">DSM 22900</strain>
    </source>
</reference>
<evidence type="ECO:0000313" key="3">
    <source>
        <dbReference type="EMBL" id="SFC61286.1"/>
    </source>
</evidence>
<dbReference type="InterPro" id="IPR000086">
    <property type="entry name" value="NUDIX_hydrolase_dom"/>
</dbReference>
<keyword evidence="4" id="KW-1185">Reference proteome</keyword>
<feature type="domain" description="Nudix hydrolase" evidence="2">
    <location>
        <begin position="3"/>
        <end position="143"/>
    </location>
</feature>
<gene>
    <name evidence="3" type="ORF">SAMN05421747_11656</name>
</gene>
<protein>
    <submittedName>
        <fullName evidence="3">NUDIX domain-containing protein</fullName>
    </submittedName>
</protein>
<dbReference type="EMBL" id="FOLL01000016">
    <property type="protein sequence ID" value="SFC61286.1"/>
    <property type="molecule type" value="Genomic_DNA"/>
</dbReference>
<dbReference type="Proteomes" id="UP000199577">
    <property type="component" value="Unassembled WGS sequence"/>
</dbReference>
<accession>A0A1I1KK85</accession>
<dbReference type="PROSITE" id="PS00893">
    <property type="entry name" value="NUDIX_BOX"/>
    <property type="match status" value="1"/>
</dbReference>